<evidence type="ECO:0000313" key="4">
    <source>
        <dbReference type="EMBL" id="PTW43513.1"/>
    </source>
</evidence>
<dbReference type="InterPro" id="IPR011006">
    <property type="entry name" value="CheY-like_superfamily"/>
</dbReference>
<dbReference type="RefSeq" id="WP_093401120.1">
    <property type="nucleotide sequence ID" value="NZ_JAPYKI010000022.1"/>
</dbReference>
<dbReference type="Pfam" id="PF00072">
    <property type="entry name" value="Response_reg"/>
    <property type="match status" value="1"/>
</dbReference>
<dbReference type="InterPro" id="IPR001789">
    <property type="entry name" value="Sig_transdc_resp-reg_receiver"/>
</dbReference>
<dbReference type="InterPro" id="IPR050595">
    <property type="entry name" value="Bact_response_regulator"/>
</dbReference>
<protein>
    <submittedName>
        <fullName evidence="4">Response regulator receiver domain-containing protein</fullName>
    </submittedName>
</protein>
<dbReference type="SUPFAM" id="SSF52172">
    <property type="entry name" value="CheY-like"/>
    <property type="match status" value="1"/>
</dbReference>
<evidence type="ECO:0000313" key="5">
    <source>
        <dbReference type="Proteomes" id="UP000244013"/>
    </source>
</evidence>
<keyword evidence="1 2" id="KW-0597">Phosphoprotein</keyword>
<proteinExistence type="predicted"/>
<dbReference type="EMBL" id="QAYE01000020">
    <property type="protein sequence ID" value="PTW43513.1"/>
    <property type="molecule type" value="Genomic_DNA"/>
</dbReference>
<feature type="modified residue" description="4-aspartylphosphate" evidence="2">
    <location>
        <position position="53"/>
    </location>
</feature>
<name>A0A2T5TWA3_9SPHN</name>
<comment type="caution">
    <text evidence="4">The sequence shown here is derived from an EMBL/GenBank/DDBJ whole genome shotgun (WGS) entry which is preliminary data.</text>
</comment>
<dbReference type="GO" id="GO:0000160">
    <property type="term" value="P:phosphorelay signal transduction system"/>
    <property type="evidence" value="ECO:0007669"/>
    <property type="project" value="InterPro"/>
</dbReference>
<organism evidence="4 5">
    <name type="scientific">Sphingomonas faeni</name>
    <dbReference type="NCBI Taxonomy" id="185950"/>
    <lineage>
        <taxon>Bacteria</taxon>
        <taxon>Pseudomonadati</taxon>
        <taxon>Pseudomonadota</taxon>
        <taxon>Alphaproteobacteria</taxon>
        <taxon>Sphingomonadales</taxon>
        <taxon>Sphingomonadaceae</taxon>
        <taxon>Sphingomonas</taxon>
    </lineage>
</organism>
<dbReference type="PANTHER" id="PTHR44591">
    <property type="entry name" value="STRESS RESPONSE REGULATOR PROTEIN 1"/>
    <property type="match status" value="1"/>
</dbReference>
<dbReference type="PROSITE" id="PS50110">
    <property type="entry name" value="RESPONSE_REGULATORY"/>
    <property type="match status" value="1"/>
</dbReference>
<evidence type="ECO:0000256" key="1">
    <source>
        <dbReference type="ARBA" id="ARBA00022553"/>
    </source>
</evidence>
<evidence type="ECO:0000259" key="3">
    <source>
        <dbReference type="PROSITE" id="PS50110"/>
    </source>
</evidence>
<reference evidence="4 5" key="1">
    <citation type="submission" date="2018-04" db="EMBL/GenBank/DDBJ databases">
        <title>Genomic Encyclopedia of Type Strains, Phase III (KMG-III): the genomes of soil and plant-associated and newly described type strains.</title>
        <authorList>
            <person name="Whitman W."/>
        </authorList>
    </citation>
    <scope>NUCLEOTIDE SEQUENCE [LARGE SCALE GENOMIC DNA]</scope>
    <source>
        <strain evidence="4 5">MA-olki</strain>
    </source>
</reference>
<accession>A0A2T5TWA3</accession>
<dbReference type="GeneID" id="91007895"/>
<dbReference type="OrthoDB" id="7509750at2"/>
<feature type="domain" description="Response regulatory" evidence="3">
    <location>
        <begin position="3"/>
        <end position="114"/>
    </location>
</feature>
<gene>
    <name evidence="4" type="ORF">C8J25_12027</name>
</gene>
<dbReference type="Gene3D" id="3.40.50.2300">
    <property type="match status" value="1"/>
</dbReference>
<dbReference type="PANTHER" id="PTHR44591:SF3">
    <property type="entry name" value="RESPONSE REGULATORY DOMAIN-CONTAINING PROTEIN"/>
    <property type="match status" value="1"/>
</dbReference>
<dbReference type="SMART" id="SM00448">
    <property type="entry name" value="REC"/>
    <property type="match status" value="1"/>
</dbReference>
<dbReference type="Proteomes" id="UP000244013">
    <property type="component" value="Unassembled WGS sequence"/>
</dbReference>
<evidence type="ECO:0000256" key="2">
    <source>
        <dbReference type="PROSITE-ProRule" id="PRU00169"/>
    </source>
</evidence>
<dbReference type="AlphaFoldDB" id="A0A2T5TWA3"/>
<sequence>MCHVLVIEDDFLIADHIIQLIERAGGTSFDQAASQDEAIDAARLRPPSIIMSDVNLSAGTGPAAVEAIILEHGPTPVIFVTGTREACHVSRPSMIVLDKPINEQALIAAFQSLAPA</sequence>